<dbReference type="eggNOG" id="COG0463">
    <property type="taxonomic scope" value="Bacteria"/>
</dbReference>
<proteinExistence type="predicted"/>
<evidence type="ECO:0000313" key="1">
    <source>
        <dbReference type="EMBL" id="AGW13950.1"/>
    </source>
</evidence>
<dbReference type="Proteomes" id="UP000016587">
    <property type="component" value="Chromosome"/>
</dbReference>
<sequence>MTSRSDVRISVITPSRGDRPRALAQAGQSLDAAVAHAVAAGLLDPHQVQWLVGFDGVKGQRPEVHTPARFIDFPRSGNFGNRIRNSLLRLAAGSHLMFLDDDNALTPQALACVLPHLETDMIIGRIDVRRAFDIPLLPRPGPVEEVVRQGNIDPLCLCLSRDLVKVRGRGWNEEGGYESDLRNIRRYYHRAASVLLLDEVIGIYDAGRGLDPDGMNQRQRDRQEQS</sequence>
<keyword evidence="2" id="KW-1185">Reference proteome</keyword>
<dbReference type="EMBL" id="CP006585">
    <property type="protein sequence ID" value="AGW13950.1"/>
    <property type="molecule type" value="Genomic_DNA"/>
</dbReference>
<reference evidence="1 2" key="1">
    <citation type="journal article" date="2013" name="J. Bacteriol.">
        <title>Roles of HynAB and Ech, the only two hydrogenases found in the model sulfate reducer Desulfovibrio gigas.</title>
        <authorList>
            <person name="Morais-Silva F.O."/>
            <person name="Santos C.I."/>
            <person name="Rodrigues R."/>
            <person name="Pereira I.A."/>
            <person name="Rodrigues-Pousada C."/>
        </authorList>
    </citation>
    <scope>NUCLEOTIDE SEQUENCE [LARGE SCALE GENOMIC DNA]</scope>
    <source>
        <strain evidence="2">ATCC 19364 / DSM 1382 / NCIMB 9332 / VKM B-1759</strain>
    </source>
</reference>
<dbReference type="STRING" id="1121448.DGI_2192"/>
<keyword evidence="1" id="KW-0808">Transferase</keyword>
<dbReference type="InterPro" id="IPR029044">
    <property type="entry name" value="Nucleotide-diphossugar_trans"/>
</dbReference>
<dbReference type="KEGG" id="dgg:DGI_2192"/>
<dbReference type="HOGENOM" id="CLU_1238590_0_0_7"/>
<dbReference type="GO" id="GO:0016740">
    <property type="term" value="F:transferase activity"/>
    <property type="evidence" value="ECO:0007669"/>
    <property type="project" value="UniProtKB-KW"/>
</dbReference>
<dbReference type="RefSeq" id="WP_021760894.1">
    <property type="nucleotide sequence ID" value="NC_022444.1"/>
</dbReference>
<reference evidence="2" key="2">
    <citation type="submission" date="2013-07" db="EMBL/GenBank/DDBJ databases">
        <authorList>
            <person name="Morais-Silva F.O."/>
            <person name="Rezende A.M."/>
            <person name="Pimentel C."/>
            <person name="Resende D.M."/>
            <person name="Santos C.I."/>
            <person name="Clemente C."/>
            <person name="de Oliveira L.M."/>
            <person name="da Silva S.M."/>
            <person name="Costa D.A."/>
            <person name="Varela-Raposo A."/>
            <person name="Horacio E.C.A."/>
            <person name="Matos M."/>
            <person name="Flores O."/>
            <person name="Ruiz J.C."/>
            <person name="Rodrigues-Pousada C."/>
        </authorList>
    </citation>
    <scope>NUCLEOTIDE SEQUENCE [LARGE SCALE GENOMIC DNA]</scope>
    <source>
        <strain evidence="2">ATCC 19364 / DSM 1382 / NCIMB 9332 / VKM B-1759</strain>
    </source>
</reference>
<dbReference type="PATRIC" id="fig|1121448.10.peg.2146"/>
<dbReference type="AlphaFoldDB" id="T2GBI5"/>
<accession>T2GBI5</accession>
<name>T2GBI5_MEGG1</name>
<dbReference type="SUPFAM" id="SSF53448">
    <property type="entry name" value="Nucleotide-diphospho-sugar transferases"/>
    <property type="match status" value="1"/>
</dbReference>
<evidence type="ECO:0000313" key="2">
    <source>
        <dbReference type="Proteomes" id="UP000016587"/>
    </source>
</evidence>
<gene>
    <name evidence="1" type="ORF">DGI_2192</name>
</gene>
<protein>
    <submittedName>
        <fullName evidence="1">Putative glycosyl transferase, group 2 family protein</fullName>
    </submittedName>
</protein>
<organism evidence="1 2">
    <name type="scientific">Megalodesulfovibrio gigas (strain ATCC 19364 / DSM 1382 / NCIMB 9332 / VKM B-1759)</name>
    <name type="common">Desulfovibrio gigas</name>
    <dbReference type="NCBI Taxonomy" id="1121448"/>
    <lineage>
        <taxon>Bacteria</taxon>
        <taxon>Pseudomonadati</taxon>
        <taxon>Thermodesulfobacteriota</taxon>
        <taxon>Desulfovibrionia</taxon>
        <taxon>Desulfovibrionales</taxon>
        <taxon>Desulfovibrionaceae</taxon>
        <taxon>Megalodesulfovibrio</taxon>
    </lineage>
</organism>